<keyword evidence="5" id="KW-1185">Reference proteome</keyword>
<dbReference type="RefSeq" id="WP_090745120.1">
    <property type="nucleotide sequence ID" value="NZ_CZQA01000001.1"/>
</dbReference>
<gene>
    <name evidence="4" type="ORF">COMA1_11229</name>
</gene>
<feature type="domain" description="OmpA-like" evidence="3">
    <location>
        <begin position="457"/>
        <end position="577"/>
    </location>
</feature>
<dbReference type="Proteomes" id="UP000199032">
    <property type="component" value="Unassembled WGS sequence"/>
</dbReference>
<evidence type="ECO:0000313" key="5">
    <source>
        <dbReference type="Proteomes" id="UP000199032"/>
    </source>
</evidence>
<evidence type="ECO:0000313" key="4">
    <source>
        <dbReference type="EMBL" id="CUS33575.1"/>
    </source>
</evidence>
<dbReference type="InterPro" id="IPR006665">
    <property type="entry name" value="OmpA-like"/>
</dbReference>
<sequence length="577" mass="64086">MSTDPHRPRQHSQPSPARVPVDEDWTQLRTLLLAPEQTQLDELRDRLDNRSVEPRDVSRVLPEAFALRGGGDKQISAVLTPYVENGFIATVRKSPQAIVDAIAPIMGPAIRQAIARALQSMTEAFNHSLDESLSFRGFQWRLEAWRTGRTFAEVVLFHRLRYRVDQVFLIHRDTGLLLHHVAAEGVVVQDQHVLSGMLTAIQDYVRDSFGATQDQTLDQFQVGEWTVWVEQGSRAYLAGVIRGTPPASLRERFRDVLDRIHAEQAESLVSFEGDAAPFQTVQPRLEDCLQAHYESAQPRSALKLWILGGAVVLACFWWGWTAYQTHARWTHFLVQLRTEPGIVVTNERSTWGGHHLEGLRDPLAKDPSSLINEAGLDESTVTASWSPFYGLDPQLIRRRAQVMLKPPSTVQFRVDGDTLVVTGSASIEWGNETKRLASFVPGIAHYSDEGLVTVSISDLLNRLNHAVIHFSSGSATIEPSERSAVNAVLVVLRDLDHAVSQSDQRVRVDILGWADQTGSAALNLNLSRHRAEAVLAALGGVHPRILTTVRTGTSAERIVTFRASLEASTKDSEPAQP</sequence>
<evidence type="ECO:0000256" key="1">
    <source>
        <dbReference type="PROSITE-ProRule" id="PRU00473"/>
    </source>
</evidence>
<organism evidence="4 5">
    <name type="scientific">Candidatus Nitrospira nitrosa</name>
    <dbReference type="NCBI Taxonomy" id="1742972"/>
    <lineage>
        <taxon>Bacteria</taxon>
        <taxon>Pseudomonadati</taxon>
        <taxon>Nitrospirota</taxon>
        <taxon>Nitrospiria</taxon>
        <taxon>Nitrospirales</taxon>
        <taxon>Nitrospiraceae</taxon>
        <taxon>Nitrospira</taxon>
    </lineage>
</organism>
<accession>A0A0S4L793</accession>
<protein>
    <recommendedName>
        <fullName evidence="3">OmpA-like domain-containing protein</fullName>
    </recommendedName>
</protein>
<keyword evidence="1" id="KW-0472">Membrane</keyword>
<dbReference type="InterPro" id="IPR036737">
    <property type="entry name" value="OmpA-like_sf"/>
</dbReference>
<reference evidence="4 5" key="1">
    <citation type="submission" date="2015-10" db="EMBL/GenBank/DDBJ databases">
        <authorList>
            <person name="Gilbert D.G."/>
        </authorList>
    </citation>
    <scope>NUCLEOTIDE SEQUENCE [LARGE SCALE GENOMIC DNA]</scope>
    <source>
        <strain evidence="4">COMA1</strain>
    </source>
</reference>
<feature type="region of interest" description="Disordered" evidence="2">
    <location>
        <begin position="1"/>
        <end position="22"/>
    </location>
</feature>
<dbReference type="Gene3D" id="3.30.1330.60">
    <property type="entry name" value="OmpA-like domain"/>
    <property type="match status" value="1"/>
</dbReference>
<dbReference type="EMBL" id="CZQA01000001">
    <property type="protein sequence ID" value="CUS33575.1"/>
    <property type="molecule type" value="Genomic_DNA"/>
</dbReference>
<name>A0A0S4L793_9BACT</name>
<dbReference type="AlphaFoldDB" id="A0A0S4L793"/>
<dbReference type="GO" id="GO:0016020">
    <property type="term" value="C:membrane"/>
    <property type="evidence" value="ECO:0007669"/>
    <property type="project" value="UniProtKB-UniRule"/>
</dbReference>
<dbReference type="SUPFAM" id="SSF103088">
    <property type="entry name" value="OmpA-like"/>
    <property type="match status" value="1"/>
</dbReference>
<evidence type="ECO:0000256" key="2">
    <source>
        <dbReference type="SAM" id="MobiDB-lite"/>
    </source>
</evidence>
<proteinExistence type="predicted"/>
<dbReference type="OrthoDB" id="5347798at2"/>
<dbReference type="STRING" id="1742972.COMA1_11229"/>
<dbReference type="PROSITE" id="PS51123">
    <property type="entry name" value="OMPA_2"/>
    <property type="match status" value="1"/>
</dbReference>
<evidence type="ECO:0000259" key="3">
    <source>
        <dbReference type="PROSITE" id="PS51123"/>
    </source>
</evidence>